<dbReference type="Gene3D" id="3.10.20.310">
    <property type="entry name" value="membrane protein fhac"/>
    <property type="match status" value="1"/>
</dbReference>
<protein>
    <submittedName>
        <fullName evidence="2">Uncharacterized protein</fullName>
    </submittedName>
</protein>
<accession>A0A3D9LGG2</accession>
<keyword evidence="1" id="KW-0732">Signal</keyword>
<gene>
    <name evidence="2" type="ORF">C7460_101257</name>
</gene>
<evidence type="ECO:0000313" key="3">
    <source>
        <dbReference type="Proteomes" id="UP000256779"/>
    </source>
</evidence>
<dbReference type="Proteomes" id="UP000256779">
    <property type="component" value="Unassembled WGS sequence"/>
</dbReference>
<organism evidence="2 3">
    <name type="scientific">Marinoscillum furvescens DSM 4134</name>
    <dbReference type="NCBI Taxonomy" id="1122208"/>
    <lineage>
        <taxon>Bacteria</taxon>
        <taxon>Pseudomonadati</taxon>
        <taxon>Bacteroidota</taxon>
        <taxon>Cytophagia</taxon>
        <taxon>Cytophagales</taxon>
        <taxon>Reichenbachiellaceae</taxon>
        <taxon>Marinoscillum</taxon>
    </lineage>
</organism>
<reference evidence="2 3" key="1">
    <citation type="submission" date="2018-07" db="EMBL/GenBank/DDBJ databases">
        <title>Genomic Encyclopedia of Type Strains, Phase IV (KMG-IV): sequencing the most valuable type-strain genomes for metagenomic binning, comparative biology and taxonomic classification.</title>
        <authorList>
            <person name="Goeker M."/>
        </authorList>
    </citation>
    <scope>NUCLEOTIDE SEQUENCE [LARGE SCALE GENOMIC DNA]</scope>
    <source>
        <strain evidence="2 3">DSM 4134</strain>
    </source>
</reference>
<name>A0A3D9LGG2_MARFU</name>
<feature type="chain" id="PRO_5017780551" evidence="1">
    <location>
        <begin position="25"/>
        <end position="639"/>
    </location>
</feature>
<keyword evidence="3" id="KW-1185">Reference proteome</keyword>
<evidence type="ECO:0000256" key="1">
    <source>
        <dbReference type="SAM" id="SignalP"/>
    </source>
</evidence>
<dbReference type="AlphaFoldDB" id="A0A3D9LGG2"/>
<dbReference type="EMBL" id="QREG01000001">
    <property type="protein sequence ID" value="REE05738.1"/>
    <property type="molecule type" value="Genomic_DNA"/>
</dbReference>
<proteinExistence type="predicted"/>
<evidence type="ECO:0000313" key="2">
    <source>
        <dbReference type="EMBL" id="REE05738.1"/>
    </source>
</evidence>
<feature type="signal peptide" evidence="1">
    <location>
        <begin position="1"/>
        <end position="24"/>
    </location>
</feature>
<sequence length="639" mass="72799">MPAFFVSMKILLTCALTCYCILVAAQPADTVHVKATEILILGDSVFAPDRDTTFYIRPGKYKVKNNPYKSSRKFYEKLKTKSHQNKVTGSLFDLLYVNPQSTSPGTPEKNSRSSHEAFEAYEGMVISHIRILPVDVLEGSVSDTTKAASSGLARIANTLHMQTWKRVIRSALLLEEGEPIDPYLLADTERILRRLPYIQDAKVYVKNTTRGTEIVIAVQDRIAWGSRADIDGLSDFKLTLTNRNIGGSGKFASAAWVYNTDYQPNHGYDFRVGAQNIQNTITSWSINHTKIGNHLEWGGTVQKEFVAPEIKFGGGLDIRQISDSTVQLDGEAVHNGNFTLNYQDLWLGRSFQLPSKYERKNLVIAGRLLHRQFAKQPFVSQDSNSLYYNRVLALGEVSISNQQYLKTNYINAIGISEDIPLGYRFSFITGRDFNEFFQQNYYGLHLFWAFYIKNFGYLLASQEVGAFDRDSLSNGAYATRINYFSPLFDLGRFHLRNFARLTYHQGIGQKNHRHITLRDKIRDVQSAETTGNNTFAFSFESVLFTPWYFYGFRFAPFAYYTLGEIWDSRLHDKSSTPFRGVGGGIRIRNEALAFSTIELRLTHYHRGNLEHPTVFSVNATVPVVFSEIFKYKPRMIPYN</sequence>
<comment type="caution">
    <text evidence="2">The sequence shown here is derived from an EMBL/GenBank/DDBJ whole genome shotgun (WGS) entry which is preliminary data.</text>
</comment>